<keyword evidence="3" id="KW-1185">Reference proteome</keyword>
<dbReference type="Proteomes" id="UP001231189">
    <property type="component" value="Unassembled WGS sequence"/>
</dbReference>
<gene>
    <name evidence="2" type="ORF">QYE76_045750</name>
</gene>
<keyword evidence="1" id="KW-1133">Transmembrane helix</keyword>
<evidence type="ECO:0008006" key="4">
    <source>
        <dbReference type="Google" id="ProtNLM"/>
    </source>
</evidence>
<keyword evidence="1" id="KW-0472">Membrane</keyword>
<feature type="transmembrane region" description="Helical" evidence="1">
    <location>
        <begin position="70"/>
        <end position="90"/>
    </location>
</feature>
<comment type="caution">
    <text evidence="2">The sequence shown here is derived from an EMBL/GenBank/DDBJ whole genome shotgun (WGS) entry which is preliminary data.</text>
</comment>
<dbReference type="AlphaFoldDB" id="A0AAD8WXR7"/>
<keyword evidence="1" id="KW-0812">Transmembrane</keyword>
<feature type="transmembrane region" description="Helical" evidence="1">
    <location>
        <begin position="45"/>
        <end position="64"/>
    </location>
</feature>
<sequence length="91" mass="9973">MELLLDAGEALEIFGDSKLVISQLTEEYKCESESLFPLWMQCRELMAQFRAVAVFAVAGLAAVIAAVDDFLVAATVTFSGGFFFFIIVILI</sequence>
<dbReference type="InterPro" id="IPR012337">
    <property type="entry name" value="RNaseH-like_sf"/>
</dbReference>
<evidence type="ECO:0000256" key="1">
    <source>
        <dbReference type="SAM" id="Phobius"/>
    </source>
</evidence>
<name>A0AAD8WXR7_LOLMU</name>
<evidence type="ECO:0000313" key="3">
    <source>
        <dbReference type="Proteomes" id="UP001231189"/>
    </source>
</evidence>
<organism evidence="2 3">
    <name type="scientific">Lolium multiflorum</name>
    <name type="common">Italian ryegrass</name>
    <name type="synonym">Lolium perenne subsp. multiflorum</name>
    <dbReference type="NCBI Taxonomy" id="4521"/>
    <lineage>
        <taxon>Eukaryota</taxon>
        <taxon>Viridiplantae</taxon>
        <taxon>Streptophyta</taxon>
        <taxon>Embryophyta</taxon>
        <taxon>Tracheophyta</taxon>
        <taxon>Spermatophyta</taxon>
        <taxon>Magnoliopsida</taxon>
        <taxon>Liliopsida</taxon>
        <taxon>Poales</taxon>
        <taxon>Poaceae</taxon>
        <taxon>BOP clade</taxon>
        <taxon>Pooideae</taxon>
        <taxon>Poodae</taxon>
        <taxon>Poeae</taxon>
        <taxon>Poeae Chloroplast Group 2 (Poeae type)</taxon>
        <taxon>Loliodinae</taxon>
        <taxon>Loliinae</taxon>
        <taxon>Lolium</taxon>
    </lineage>
</organism>
<dbReference type="InterPro" id="IPR036397">
    <property type="entry name" value="RNaseH_sf"/>
</dbReference>
<protein>
    <recommendedName>
        <fullName evidence="4">RNase H type-1 domain-containing protein</fullName>
    </recommendedName>
</protein>
<reference evidence="2" key="1">
    <citation type="submission" date="2023-07" db="EMBL/GenBank/DDBJ databases">
        <title>A chromosome-level genome assembly of Lolium multiflorum.</title>
        <authorList>
            <person name="Chen Y."/>
            <person name="Copetti D."/>
            <person name="Kolliker R."/>
            <person name="Studer B."/>
        </authorList>
    </citation>
    <scope>NUCLEOTIDE SEQUENCE</scope>
    <source>
        <strain evidence="2">02402/16</strain>
        <tissue evidence="2">Leaf</tissue>
    </source>
</reference>
<dbReference type="Gene3D" id="3.30.420.10">
    <property type="entry name" value="Ribonuclease H-like superfamily/Ribonuclease H"/>
    <property type="match status" value="1"/>
</dbReference>
<dbReference type="SUPFAM" id="SSF53098">
    <property type="entry name" value="Ribonuclease H-like"/>
    <property type="match status" value="1"/>
</dbReference>
<dbReference type="EMBL" id="JAUUTY010000002">
    <property type="protein sequence ID" value="KAK1684902.1"/>
    <property type="molecule type" value="Genomic_DNA"/>
</dbReference>
<proteinExistence type="predicted"/>
<dbReference type="GO" id="GO:0003676">
    <property type="term" value="F:nucleic acid binding"/>
    <property type="evidence" value="ECO:0007669"/>
    <property type="project" value="InterPro"/>
</dbReference>
<evidence type="ECO:0000313" key="2">
    <source>
        <dbReference type="EMBL" id="KAK1684902.1"/>
    </source>
</evidence>
<accession>A0AAD8WXR7</accession>